<protein>
    <recommendedName>
        <fullName evidence="5">MYND-type domain-containing protein</fullName>
    </recommendedName>
</protein>
<dbReference type="Proteomes" id="UP001165060">
    <property type="component" value="Unassembled WGS sequence"/>
</dbReference>
<name>A0ABQ6M5I3_9STRA</name>
<dbReference type="Gene3D" id="6.10.140.2220">
    <property type="match status" value="1"/>
</dbReference>
<keyword evidence="2 4" id="KW-0863">Zinc-finger</keyword>
<dbReference type="InterPro" id="IPR002893">
    <property type="entry name" value="Znf_MYND"/>
</dbReference>
<dbReference type="SUPFAM" id="SSF144232">
    <property type="entry name" value="HIT/MYND zinc finger-like"/>
    <property type="match status" value="1"/>
</dbReference>
<dbReference type="PROSITE" id="PS50865">
    <property type="entry name" value="ZF_MYND_2"/>
    <property type="match status" value="1"/>
</dbReference>
<feature type="domain" description="MYND-type" evidence="5">
    <location>
        <begin position="145"/>
        <end position="186"/>
    </location>
</feature>
<evidence type="ECO:0000256" key="2">
    <source>
        <dbReference type="ARBA" id="ARBA00022771"/>
    </source>
</evidence>
<evidence type="ECO:0000256" key="4">
    <source>
        <dbReference type="PROSITE-ProRule" id="PRU00134"/>
    </source>
</evidence>
<keyword evidence="7" id="KW-1185">Reference proteome</keyword>
<comment type="caution">
    <text evidence="6">The sequence shown here is derived from an EMBL/GenBank/DDBJ whole genome shotgun (WGS) entry which is preliminary data.</text>
</comment>
<reference evidence="6 7" key="1">
    <citation type="journal article" date="2023" name="Commun. Biol.">
        <title>Genome analysis of Parmales, the sister group of diatoms, reveals the evolutionary specialization of diatoms from phago-mixotrophs to photoautotrophs.</title>
        <authorList>
            <person name="Ban H."/>
            <person name="Sato S."/>
            <person name="Yoshikawa S."/>
            <person name="Yamada K."/>
            <person name="Nakamura Y."/>
            <person name="Ichinomiya M."/>
            <person name="Sato N."/>
            <person name="Blanc-Mathieu R."/>
            <person name="Endo H."/>
            <person name="Kuwata A."/>
            <person name="Ogata H."/>
        </authorList>
    </citation>
    <scope>NUCLEOTIDE SEQUENCE [LARGE SCALE GENOMIC DNA]</scope>
</reference>
<dbReference type="PROSITE" id="PS01360">
    <property type="entry name" value="ZF_MYND_1"/>
    <property type="match status" value="1"/>
</dbReference>
<keyword evidence="1" id="KW-0479">Metal-binding</keyword>
<dbReference type="EMBL" id="BRYB01001176">
    <property type="protein sequence ID" value="GMI19754.1"/>
    <property type="molecule type" value="Genomic_DNA"/>
</dbReference>
<organism evidence="6 7">
    <name type="scientific">Tetraparma gracilis</name>
    <dbReference type="NCBI Taxonomy" id="2962635"/>
    <lineage>
        <taxon>Eukaryota</taxon>
        <taxon>Sar</taxon>
        <taxon>Stramenopiles</taxon>
        <taxon>Ochrophyta</taxon>
        <taxon>Bolidophyceae</taxon>
        <taxon>Parmales</taxon>
        <taxon>Triparmaceae</taxon>
        <taxon>Tetraparma</taxon>
    </lineage>
</organism>
<keyword evidence="3" id="KW-0862">Zinc</keyword>
<evidence type="ECO:0000256" key="3">
    <source>
        <dbReference type="ARBA" id="ARBA00022833"/>
    </source>
</evidence>
<evidence type="ECO:0000256" key="1">
    <source>
        <dbReference type="ARBA" id="ARBA00022723"/>
    </source>
</evidence>
<accession>A0ABQ6M5I3</accession>
<evidence type="ECO:0000313" key="7">
    <source>
        <dbReference type="Proteomes" id="UP001165060"/>
    </source>
</evidence>
<proteinExistence type="predicted"/>
<evidence type="ECO:0000313" key="6">
    <source>
        <dbReference type="EMBL" id="GMI19754.1"/>
    </source>
</evidence>
<sequence>MSGDPLISALEVRGTTAGEGWTDSCVVDPPQPLSTVGTWYNEHVFKPTTCRAVIWPLLLAKGKAVCEYCGDAGCAPRLTSFRAWGLGSSGDQGAVAGTIVCCASQACMNRGERDRLTEQKKFADLIKDCDLTTPHDPRADPSRVCVSCGRAEPCFPKLQMCSKCKCAYFCDKRCMAAGWKAHKKTCVPPISKEGVEEVKKGEAHRVYESPTSRVLGFLSGFLVLVSSVFSLVMDLFSGQFSAFVIGFLGRAPGDAATAHHLRACADRLLPLPEGVAVYTLEISGVWIDETGVMTSAGSCVFSGPLKPSKKLYKKYAESHPSLRQRVDSGEARVELVVTTKVENAQLRETDLRHLVMGLHEAVEKA</sequence>
<evidence type="ECO:0000259" key="5">
    <source>
        <dbReference type="PROSITE" id="PS50865"/>
    </source>
</evidence>
<gene>
    <name evidence="6" type="ORF">TeGR_g2808</name>
</gene>